<accession>A0AAE0Z3Z2</accession>
<dbReference type="AlphaFoldDB" id="A0AAE0Z3Z2"/>
<name>A0AAE0Z3Z2_9GAST</name>
<organism evidence="1 2">
    <name type="scientific">Elysia crispata</name>
    <name type="common">lettuce slug</name>
    <dbReference type="NCBI Taxonomy" id="231223"/>
    <lineage>
        <taxon>Eukaryota</taxon>
        <taxon>Metazoa</taxon>
        <taxon>Spiralia</taxon>
        <taxon>Lophotrochozoa</taxon>
        <taxon>Mollusca</taxon>
        <taxon>Gastropoda</taxon>
        <taxon>Heterobranchia</taxon>
        <taxon>Euthyneura</taxon>
        <taxon>Panpulmonata</taxon>
        <taxon>Sacoglossa</taxon>
        <taxon>Placobranchoidea</taxon>
        <taxon>Plakobranchidae</taxon>
        <taxon>Elysia</taxon>
    </lineage>
</organism>
<gene>
    <name evidence="1" type="ORF">RRG08_009876</name>
</gene>
<sequence length="82" mass="9321">MNETNIFSLDKLKSNKAWILLAENEPFYGDLNLSQSRETRSSVAHSRHVNQTFYHHLQHATSGRPGYVIPGRCSIPSNSYSD</sequence>
<evidence type="ECO:0000313" key="1">
    <source>
        <dbReference type="EMBL" id="KAK3762488.1"/>
    </source>
</evidence>
<comment type="caution">
    <text evidence="1">The sequence shown here is derived from an EMBL/GenBank/DDBJ whole genome shotgun (WGS) entry which is preliminary data.</text>
</comment>
<dbReference type="Proteomes" id="UP001283361">
    <property type="component" value="Unassembled WGS sequence"/>
</dbReference>
<reference evidence="1" key="1">
    <citation type="journal article" date="2023" name="G3 (Bethesda)">
        <title>A reference genome for the long-term kleptoplast-retaining sea slug Elysia crispata morphotype clarki.</title>
        <authorList>
            <person name="Eastman K.E."/>
            <person name="Pendleton A.L."/>
            <person name="Shaikh M.A."/>
            <person name="Suttiyut T."/>
            <person name="Ogas R."/>
            <person name="Tomko P."/>
            <person name="Gavelis G."/>
            <person name="Widhalm J.R."/>
            <person name="Wisecaver J.H."/>
        </authorList>
    </citation>
    <scope>NUCLEOTIDE SEQUENCE</scope>
    <source>
        <strain evidence="1">ECLA1</strain>
    </source>
</reference>
<proteinExistence type="predicted"/>
<evidence type="ECO:0000313" key="2">
    <source>
        <dbReference type="Proteomes" id="UP001283361"/>
    </source>
</evidence>
<dbReference type="EMBL" id="JAWDGP010004710">
    <property type="protein sequence ID" value="KAK3762488.1"/>
    <property type="molecule type" value="Genomic_DNA"/>
</dbReference>
<protein>
    <submittedName>
        <fullName evidence="1">Uncharacterized protein</fullName>
    </submittedName>
</protein>
<keyword evidence="2" id="KW-1185">Reference proteome</keyword>